<gene>
    <name evidence="2" type="ORF">SAMN05421834_103157</name>
</gene>
<evidence type="ECO:0000313" key="2">
    <source>
        <dbReference type="EMBL" id="SIQ34928.1"/>
    </source>
</evidence>
<dbReference type="InterPro" id="IPR006175">
    <property type="entry name" value="YjgF/YER057c/UK114"/>
</dbReference>
<dbReference type="EMBL" id="FTNC01000003">
    <property type="protein sequence ID" value="SIQ34928.1"/>
    <property type="molecule type" value="Genomic_DNA"/>
</dbReference>
<sequence length="126" mass="13895">MKKQITSKKAPAAIGPYSQAIKFENLLFSSGQIPIDPESGEMLESDIEKQTSQVMKNLAEVLKEAGTDFDSVLKTTIFLKDLNDFSKVNEIYSSYFKDTPPARSTVEVSSLPKDSLVEIEMIAAAE</sequence>
<dbReference type="PROSITE" id="PS01094">
    <property type="entry name" value="UPF0076"/>
    <property type="match status" value="1"/>
</dbReference>
<dbReference type="Proteomes" id="UP000185669">
    <property type="component" value="Unassembled WGS sequence"/>
</dbReference>
<dbReference type="FunFam" id="3.30.1330.40:FF:000001">
    <property type="entry name" value="L-PSP family endoribonuclease"/>
    <property type="match status" value="1"/>
</dbReference>
<dbReference type="InterPro" id="IPR019897">
    <property type="entry name" value="RidA_CS"/>
</dbReference>
<dbReference type="STRING" id="56779.SAMN05421834_103157"/>
<comment type="similarity">
    <text evidence="1">Belongs to the RutC family.</text>
</comment>
<reference evidence="3" key="1">
    <citation type="submission" date="2017-01" db="EMBL/GenBank/DDBJ databases">
        <authorList>
            <person name="Varghese N."/>
            <person name="Submissions S."/>
        </authorList>
    </citation>
    <scope>NUCLEOTIDE SEQUENCE [LARGE SCALE GENOMIC DNA]</scope>
    <source>
        <strain evidence="3">ATCC 700103</strain>
    </source>
</reference>
<dbReference type="NCBIfam" id="TIGR00004">
    <property type="entry name" value="Rid family detoxifying hydrolase"/>
    <property type="match status" value="1"/>
</dbReference>
<keyword evidence="3" id="KW-1185">Reference proteome</keyword>
<dbReference type="PANTHER" id="PTHR11803">
    <property type="entry name" value="2-IMINOBUTANOATE/2-IMINOPROPANOATE DEAMINASE RIDA"/>
    <property type="match status" value="1"/>
</dbReference>
<accession>A0A1N6S1B3</accession>
<dbReference type="GO" id="GO:0019239">
    <property type="term" value="F:deaminase activity"/>
    <property type="evidence" value="ECO:0007669"/>
    <property type="project" value="TreeGrafter"/>
</dbReference>
<dbReference type="InterPro" id="IPR035959">
    <property type="entry name" value="RutC-like_sf"/>
</dbReference>
<protein>
    <submittedName>
        <fullName evidence="2">Endoribonuclease L-PSP</fullName>
    </submittedName>
</protein>
<dbReference type="Gene3D" id="3.30.1330.40">
    <property type="entry name" value="RutC-like"/>
    <property type="match status" value="1"/>
</dbReference>
<dbReference type="SUPFAM" id="SSF55298">
    <property type="entry name" value="YjgF-like"/>
    <property type="match status" value="1"/>
</dbReference>
<dbReference type="OrthoDB" id="9803101at2"/>
<proteinExistence type="inferred from homology"/>
<dbReference type="Pfam" id="PF01042">
    <property type="entry name" value="Ribonuc_L-PSP"/>
    <property type="match status" value="1"/>
</dbReference>
<organism evidence="2 3">
    <name type="scientific">Halanaerobium kushneri</name>
    <dbReference type="NCBI Taxonomy" id="56779"/>
    <lineage>
        <taxon>Bacteria</taxon>
        <taxon>Bacillati</taxon>
        <taxon>Bacillota</taxon>
        <taxon>Clostridia</taxon>
        <taxon>Halanaerobiales</taxon>
        <taxon>Halanaerobiaceae</taxon>
        <taxon>Halanaerobium</taxon>
    </lineage>
</organism>
<dbReference type="AlphaFoldDB" id="A0A1N6S1B3"/>
<dbReference type="GO" id="GO:0005829">
    <property type="term" value="C:cytosol"/>
    <property type="evidence" value="ECO:0007669"/>
    <property type="project" value="TreeGrafter"/>
</dbReference>
<dbReference type="RefSeq" id="WP_076544004.1">
    <property type="nucleotide sequence ID" value="NZ_FTNC01000003.1"/>
</dbReference>
<dbReference type="PANTHER" id="PTHR11803:SF39">
    <property type="entry name" value="2-IMINOBUTANOATE_2-IMINOPROPANOATE DEAMINASE"/>
    <property type="match status" value="1"/>
</dbReference>
<dbReference type="InterPro" id="IPR006056">
    <property type="entry name" value="RidA"/>
</dbReference>
<evidence type="ECO:0000313" key="3">
    <source>
        <dbReference type="Proteomes" id="UP000185669"/>
    </source>
</evidence>
<dbReference type="CDD" id="cd00448">
    <property type="entry name" value="YjgF_YER057c_UK114_family"/>
    <property type="match status" value="1"/>
</dbReference>
<evidence type="ECO:0000256" key="1">
    <source>
        <dbReference type="ARBA" id="ARBA00010552"/>
    </source>
</evidence>
<name>A0A1N6S1B3_9FIRM</name>